<accession>A0A2T4C8F5</accession>
<organism evidence="2 3">
    <name type="scientific">Trichoderma longibrachiatum ATCC 18648</name>
    <dbReference type="NCBI Taxonomy" id="983965"/>
    <lineage>
        <taxon>Eukaryota</taxon>
        <taxon>Fungi</taxon>
        <taxon>Dikarya</taxon>
        <taxon>Ascomycota</taxon>
        <taxon>Pezizomycotina</taxon>
        <taxon>Sordariomycetes</taxon>
        <taxon>Hypocreomycetidae</taxon>
        <taxon>Hypocreales</taxon>
        <taxon>Hypocreaceae</taxon>
        <taxon>Trichoderma</taxon>
    </lineage>
</organism>
<gene>
    <name evidence="2" type="ORF">M440DRAFT_1224036</name>
</gene>
<sequence>MLRVWSLIWYWVMGLFFFFTSTIHLHQNLFQDSFLLVTAFYSCGSRNLTIEQRGGRYPEIGGFDQTSGVGTFGGKTLRSRPLSLASPTAGSSARTTGQLLELERFDGHSLVTCPPPFAKFSWNLPVIRIQRHFDDDDFSKRPSPVTPSDYPPIRDLWMLPCLSASAPTTPLCLGWKR</sequence>
<protein>
    <submittedName>
        <fullName evidence="2">Uncharacterized protein</fullName>
    </submittedName>
</protein>
<evidence type="ECO:0000256" key="1">
    <source>
        <dbReference type="SAM" id="Phobius"/>
    </source>
</evidence>
<proteinExistence type="predicted"/>
<evidence type="ECO:0000313" key="3">
    <source>
        <dbReference type="Proteomes" id="UP000240760"/>
    </source>
</evidence>
<keyword evidence="3" id="KW-1185">Reference proteome</keyword>
<dbReference type="AlphaFoldDB" id="A0A2T4C8F5"/>
<keyword evidence="1" id="KW-0812">Transmembrane</keyword>
<feature type="transmembrane region" description="Helical" evidence="1">
    <location>
        <begin position="7"/>
        <end position="25"/>
    </location>
</feature>
<reference evidence="2 3" key="1">
    <citation type="submission" date="2016-07" db="EMBL/GenBank/DDBJ databases">
        <title>Multiple horizontal gene transfer events from other fungi enriched the ability of initially mycotrophic Trichoderma (Ascomycota) to feed on dead plant biomass.</title>
        <authorList>
            <consortium name="DOE Joint Genome Institute"/>
            <person name="Aerts A."/>
            <person name="Atanasova L."/>
            <person name="Chenthamara K."/>
            <person name="Zhang J."/>
            <person name="Grujic M."/>
            <person name="Henrissat B."/>
            <person name="Kuo A."/>
            <person name="Salamov A."/>
            <person name="Lipzen A."/>
            <person name="Labutti K."/>
            <person name="Barry K."/>
            <person name="Miao Y."/>
            <person name="Rahimi M.J."/>
            <person name="Shen Q."/>
            <person name="Grigoriev I.V."/>
            <person name="Kubicek C.P."/>
            <person name="Druzhinina I.S."/>
        </authorList>
    </citation>
    <scope>NUCLEOTIDE SEQUENCE [LARGE SCALE GENOMIC DNA]</scope>
    <source>
        <strain evidence="2 3">ATCC 18648</strain>
    </source>
</reference>
<dbReference type="Proteomes" id="UP000240760">
    <property type="component" value="Unassembled WGS sequence"/>
</dbReference>
<name>A0A2T4C8F5_TRILO</name>
<evidence type="ECO:0000313" key="2">
    <source>
        <dbReference type="EMBL" id="PTB77798.1"/>
    </source>
</evidence>
<keyword evidence="1" id="KW-1133">Transmembrane helix</keyword>
<dbReference type="EMBL" id="KZ679130">
    <property type="protein sequence ID" value="PTB77798.1"/>
    <property type="molecule type" value="Genomic_DNA"/>
</dbReference>
<keyword evidence="1" id="KW-0472">Membrane</keyword>